<dbReference type="InterPro" id="IPR027434">
    <property type="entry name" value="Homing_endonucl"/>
</dbReference>
<dbReference type="InterPro" id="IPR004860">
    <property type="entry name" value="LAGLIDADG_dom"/>
</dbReference>
<dbReference type="Gene3D" id="3.10.28.10">
    <property type="entry name" value="Homing endonucleases"/>
    <property type="match status" value="1"/>
</dbReference>
<organism evidence="2">
    <name type="scientific">Myoviridae sp. ctyhJ29</name>
    <dbReference type="NCBI Taxonomy" id="2827719"/>
    <lineage>
        <taxon>Viruses</taxon>
        <taxon>Duplodnaviria</taxon>
        <taxon>Heunggongvirae</taxon>
        <taxon>Uroviricota</taxon>
        <taxon>Caudoviricetes</taxon>
    </lineage>
</organism>
<keyword evidence="2" id="KW-0540">Nuclease</keyword>
<dbReference type="SUPFAM" id="SSF55608">
    <property type="entry name" value="Homing endonucleases"/>
    <property type="match status" value="1"/>
</dbReference>
<evidence type="ECO:0000259" key="1">
    <source>
        <dbReference type="PROSITE" id="PS50819"/>
    </source>
</evidence>
<sequence>MSKKAKLFGYILGDGWIDVRKNLGISGDKESLENIATDIDELFGNGSAYKRTTRETSSIKYGIHGTTSQFPCRRCVSEEFQRLGMPVGKRVNIEYLLPGWIKNGTRKNKIDFFSGYYAAEGMIPSLQSNDITVRPLTFCFSKSYALIDNSRELANEFKRILEDLEISCSIEEKITYTNQKIVKQTIVLQNDEKVFKNFLSMLTLDYCIKKEQRKELLLSYLREKENIRQQKTKQVEMVKIDIRNNIPRKEIEKRYGLTRSQVLGIKQGKSNARKFSFPTFTEFCSKILSN</sequence>
<keyword evidence="2" id="KW-0378">Hydrolase</keyword>
<feature type="domain" description="DOD-type homing endonuclease" evidence="1">
    <location>
        <begin position="7"/>
        <end position="166"/>
    </location>
</feature>
<protein>
    <submittedName>
        <fullName evidence="2">PI-SCEI ENDONUCLEASE</fullName>
    </submittedName>
</protein>
<proteinExistence type="predicted"/>
<name>A0A8S5SGM5_9CAUD</name>
<dbReference type="EMBL" id="BK032588">
    <property type="protein sequence ID" value="DAF49786.1"/>
    <property type="molecule type" value="Genomic_DNA"/>
</dbReference>
<dbReference type="InterPro" id="IPR004042">
    <property type="entry name" value="Intein_endonuc_central"/>
</dbReference>
<evidence type="ECO:0000313" key="2">
    <source>
        <dbReference type="EMBL" id="DAF49786.1"/>
    </source>
</evidence>
<accession>A0A8S5SGM5</accession>
<dbReference type="PROSITE" id="PS50819">
    <property type="entry name" value="INTEIN_ENDONUCLEASE"/>
    <property type="match status" value="1"/>
</dbReference>
<reference evidence="2" key="1">
    <citation type="journal article" date="2021" name="Proc. Natl. Acad. Sci. U.S.A.">
        <title>A Catalog of Tens of Thousands of Viruses from Human Metagenomes Reveals Hidden Associations with Chronic Diseases.</title>
        <authorList>
            <person name="Tisza M.J."/>
            <person name="Buck C.B."/>
        </authorList>
    </citation>
    <scope>NUCLEOTIDE SEQUENCE</scope>
    <source>
        <strain evidence="2">CtyhJ29</strain>
    </source>
</reference>
<dbReference type="GO" id="GO:0004519">
    <property type="term" value="F:endonuclease activity"/>
    <property type="evidence" value="ECO:0007669"/>
    <property type="project" value="UniProtKB-KW"/>
</dbReference>
<keyword evidence="2" id="KW-0255">Endonuclease</keyword>
<dbReference type="Pfam" id="PF14528">
    <property type="entry name" value="LAGLIDADG_3"/>
    <property type="match status" value="1"/>
</dbReference>